<dbReference type="Pfam" id="PF24850">
    <property type="entry name" value="CC_BshC"/>
    <property type="match status" value="1"/>
</dbReference>
<protein>
    <recommendedName>
        <fullName evidence="2">Putative cysteine ligase BshC</fullName>
        <ecNumber evidence="2">6.-.-.-</ecNumber>
    </recommendedName>
</protein>
<accession>A0ABW5QXL4</accession>
<evidence type="ECO:0000313" key="5">
    <source>
        <dbReference type="EMBL" id="MFD2661179.1"/>
    </source>
</evidence>
<dbReference type="Pfam" id="PF10079">
    <property type="entry name" value="Rossmann-like_BshC"/>
    <property type="match status" value="1"/>
</dbReference>
<reference evidence="6" key="1">
    <citation type="journal article" date="2019" name="Int. J. Syst. Evol. Microbiol.">
        <title>The Global Catalogue of Microorganisms (GCM) 10K type strain sequencing project: providing services to taxonomists for standard genome sequencing and annotation.</title>
        <authorList>
            <consortium name="The Broad Institute Genomics Platform"/>
            <consortium name="The Broad Institute Genome Sequencing Center for Infectious Disease"/>
            <person name="Wu L."/>
            <person name="Ma J."/>
        </authorList>
    </citation>
    <scope>NUCLEOTIDE SEQUENCE [LARGE SCALE GENOMIC DNA]</scope>
    <source>
        <strain evidence="6">TISTR 1827</strain>
    </source>
</reference>
<evidence type="ECO:0000256" key="1">
    <source>
        <dbReference type="ARBA" id="ARBA00022598"/>
    </source>
</evidence>
<organism evidence="5 6">
    <name type="scientific">Paenibacillus thailandensis</name>
    <dbReference type="NCBI Taxonomy" id="393250"/>
    <lineage>
        <taxon>Bacteria</taxon>
        <taxon>Bacillati</taxon>
        <taxon>Bacillota</taxon>
        <taxon>Bacilli</taxon>
        <taxon>Bacillales</taxon>
        <taxon>Paenibacillaceae</taxon>
        <taxon>Paenibacillus</taxon>
    </lineage>
</organism>
<dbReference type="Proteomes" id="UP001597493">
    <property type="component" value="Unassembled WGS sequence"/>
</dbReference>
<dbReference type="InterPro" id="IPR011199">
    <property type="entry name" value="Bacillithiol_biosynth_BshC"/>
</dbReference>
<feature type="domain" description="Bacillithiol biosynthesis BshC N-terminal Rossmann-like" evidence="3">
    <location>
        <begin position="1"/>
        <end position="385"/>
    </location>
</feature>
<evidence type="ECO:0000259" key="3">
    <source>
        <dbReference type="Pfam" id="PF10079"/>
    </source>
</evidence>
<dbReference type="HAMAP" id="MF_01867">
    <property type="entry name" value="BshC"/>
    <property type="match status" value="1"/>
</dbReference>
<dbReference type="RefSeq" id="WP_379273623.1">
    <property type="nucleotide sequence ID" value="NZ_JBHUGT010000024.1"/>
</dbReference>
<dbReference type="PIRSF" id="PIRSF012535">
    <property type="entry name" value="UCP012535"/>
    <property type="match status" value="1"/>
</dbReference>
<evidence type="ECO:0000259" key="4">
    <source>
        <dbReference type="Pfam" id="PF24850"/>
    </source>
</evidence>
<proteinExistence type="inferred from homology"/>
<evidence type="ECO:0000313" key="6">
    <source>
        <dbReference type="Proteomes" id="UP001597493"/>
    </source>
</evidence>
<comment type="function">
    <text evidence="2">Involved in bacillithiol (BSH) biosynthesis. May catalyze the last step of the pathway, the addition of cysteine to glucosamine malate (GlcN-Mal) to generate BSH.</text>
</comment>
<sequence>MKTELYTMPSAQPLTEAYIRRTDSNLDSLFGYHPEREEDWSRRLERLREHPETRADAASVAEVLRAYNEAHRAHSNAMVAIKAIAEGAPVVVGGQQAGLWTGPMMVIHKAVTIIQAARHASRKLGATVVPVFWIAGEDHDWDEANHAWIMTGEQSLRKISVQRPEGPRTSVSRTTLGEESWREALEELEQALPHSEFKEGLLERLREASEGAATLSDQFANLLASLFSEQGLVLIDADDRSLRRLEAPMFGRILERNDDLEQAYAAAAERMTSYGYPLQADVVAGSANLFLFQPESDERTLLYKKDGLYQDRKGISSWSAEQLKQLAAEQPDRFSNNVLTRPLMQDYVLPVLATVLGPGEIAYWGTTGDAFRTLGMEMPIVLPRMSYTLVEGTVDKHMAKYGLSFEDVSFRFEERKEAWLKEQDNLAIEDRFASVKNAFNELYEPIVGLAASVQPGLAKLGETNRQKIVEQIEFLEARTKDAFAKQYEASIRQLDRIHTSLRPDGKPQERVLNCTVYLNRFGFGLIEKLLELPFDCSGNHYLVYLSRED</sequence>
<keyword evidence="6" id="KW-1185">Reference proteome</keyword>
<feature type="domain" description="Bacillithiol biosynthesis BshC C-terminal coiled-coil" evidence="4">
    <location>
        <begin position="388"/>
        <end position="545"/>
    </location>
</feature>
<name>A0ABW5QXL4_9BACL</name>
<evidence type="ECO:0000256" key="2">
    <source>
        <dbReference type="HAMAP-Rule" id="MF_01867"/>
    </source>
</evidence>
<dbReference type="EC" id="6.-.-.-" evidence="2"/>
<dbReference type="NCBIfam" id="TIGR03998">
    <property type="entry name" value="thiol_BshC"/>
    <property type="match status" value="1"/>
</dbReference>
<dbReference type="InterPro" id="IPR055398">
    <property type="entry name" value="Rossmann-like_BshC"/>
</dbReference>
<comment type="caution">
    <text evidence="5">The sequence shown here is derived from an EMBL/GenBank/DDBJ whole genome shotgun (WGS) entry which is preliminary data.</text>
</comment>
<gene>
    <name evidence="2 5" type="primary">bshC</name>
    <name evidence="5" type="ORF">ACFSW5_13055</name>
</gene>
<dbReference type="EMBL" id="JBHUMY010000012">
    <property type="protein sequence ID" value="MFD2661179.1"/>
    <property type="molecule type" value="Genomic_DNA"/>
</dbReference>
<dbReference type="InterPro" id="IPR055399">
    <property type="entry name" value="CC_BshC"/>
</dbReference>
<comment type="similarity">
    <text evidence="2">Belongs to the BshC family.</text>
</comment>
<keyword evidence="1 2" id="KW-0436">Ligase</keyword>